<evidence type="ECO:0000259" key="8">
    <source>
        <dbReference type="PROSITE" id="PS51194"/>
    </source>
</evidence>
<reference evidence="9" key="1">
    <citation type="submission" date="2015-03" db="EMBL/GenBank/DDBJ databases">
        <title>Metagenome Sequencing of an Archaeal-Dominated Microbial Community from a Hot Spring at the Los Azufres Geothermal Field, Mexico.</title>
        <authorList>
            <person name="Servin-Garciduenas L.E."/>
            <person name="Martinez-Romero E."/>
        </authorList>
    </citation>
    <scope>NUCLEOTIDE SEQUENCE [LARGE SCALE GENOMIC DNA]</scope>
    <source>
        <strain evidence="9">AZ1-454</strain>
    </source>
</reference>
<dbReference type="PROSITE" id="PS51194">
    <property type="entry name" value="HELICASE_CTER"/>
    <property type="match status" value="1"/>
</dbReference>
<protein>
    <recommendedName>
        <fullName evidence="1">RNA helicase</fullName>
        <ecNumber evidence="1">3.6.4.13</ecNumber>
    </recommendedName>
</protein>
<dbReference type="Gene3D" id="3.40.50.300">
    <property type="entry name" value="P-loop containing nucleotide triphosphate hydrolases"/>
    <property type="match status" value="2"/>
</dbReference>
<organism evidence="9">
    <name type="scientific">Candidatus Aramenus sulfurataquae</name>
    <dbReference type="NCBI Taxonomy" id="1326980"/>
    <lineage>
        <taxon>Archaea</taxon>
        <taxon>Thermoproteota</taxon>
        <taxon>Thermoprotei</taxon>
        <taxon>Sulfolobales</taxon>
        <taxon>Sulfolobaceae</taxon>
        <taxon>Candidatus Aramenus</taxon>
    </lineage>
</organism>
<dbReference type="GO" id="GO:0003677">
    <property type="term" value="F:DNA binding"/>
    <property type="evidence" value="ECO:0007669"/>
    <property type="project" value="InterPro"/>
</dbReference>
<evidence type="ECO:0000256" key="3">
    <source>
        <dbReference type="ARBA" id="ARBA00022801"/>
    </source>
</evidence>
<reference evidence="10" key="2">
    <citation type="submission" date="2022-05" db="EMBL/GenBank/DDBJ databases">
        <title>Metagenome Sequencing of an Archaeal-Dominated Microbial Community from a Hot Spring at the Los Azufres Geothermal Field, Mexico.</title>
        <authorList>
            <person name="Marin-Paredes R."/>
            <person name="Martinez-Romero E."/>
            <person name="Servin-Garciduenas L.E."/>
        </authorList>
    </citation>
    <scope>NUCLEOTIDE SEQUENCE</scope>
    <source>
        <strain evidence="10">AZ1-454</strain>
    </source>
</reference>
<sequence>MEFSEFNERLKKSLGFSMFPYQEYVSRDLIRALELNYKFVIVSMPTGSGKTVVELFMVYYLLKRGFKNAIVMEPTRILCDQMYRQFWKAVFDDVGEEYEGECDAFNEGKSVVVSTPFTANKCNAKADVVILDEVHHAFGDPRYTEALINATPKVVLGFTALLPSYKKYKLDPRISSFLGDPVTMNYDFRTLAKVDPSFKPPKAIADLFDAEMDSLENNVFEVFFRGKVKGNRETAKFLEYTLYSYGKVAFCESLERLRDKVQDDHSFFVLCDSEGFSHKARTLQEVFSIYKVEDYKPVLVFTSRKSTAYEFEKAIKQVAKARVEVLTGDLTKEERQSLVEEAKKGEVDVIVSTLVGEEGIDIPEAKLLVMTDVPQSPLRFYQRLGRLIRNKREEEQKYLVVSLTPKTPEYDNLDDALRNLYAEGVDVSYILEKKEDKGPTARVLDALREQGSTLVPFESLDEEVKLQADGDEDKFLFNLLTSTVSGKEGSFTTYVEKAMRDGKVLYIYDVEEMGKVLFKVLLGKYCSLCYGEKCKRLCNDWLIKIGFLKNVKLEKKSLLRHYMRLFSRENLQKVEEELREEVEKAKSALEGLDYSLSVTETSNKTFTSLVETLNFNVSLEGMTIYPKVSISFYNMKESGLAKLNALAIGYKALSNLRSSISE</sequence>
<dbReference type="AlphaFoldDB" id="A0A0F2LS60"/>
<dbReference type="GO" id="GO:0016787">
    <property type="term" value="F:hydrolase activity"/>
    <property type="evidence" value="ECO:0007669"/>
    <property type="project" value="UniProtKB-KW"/>
</dbReference>
<accession>A0A0F2LS60</accession>
<dbReference type="InterPro" id="IPR027417">
    <property type="entry name" value="P-loop_NTPase"/>
</dbReference>
<evidence type="ECO:0000313" key="10">
    <source>
        <dbReference type="EMBL" id="MCL7344407.1"/>
    </source>
</evidence>
<dbReference type="EMBL" id="JZWS01000073">
    <property type="protein sequence ID" value="KJR78616.1"/>
    <property type="molecule type" value="Genomic_DNA"/>
</dbReference>
<dbReference type="PATRIC" id="fig|1326980.8.peg.2078"/>
<dbReference type="PANTHER" id="PTHR47963">
    <property type="entry name" value="DEAD-BOX ATP-DEPENDENT RNA HELICASE 47, MITOCHONDRIAL"/>
    <property type="match status" value="1"/>
</dbReference>
<dbReference type="GO" id="GO:0003724">
    <property type="term" value="F:RNA helicase activity"/>
    <property type="evidence" value="ECO:0007669"/>
    <property type="project" value="UniProtKB-EC"/>
</dbReference>
<dbReference type="Pfam" id="PF00271">
    <property type="entry name" value="Helicase_C"/>
    <property type="match status" value="1"/>
</dbReference>
<keyword evidence="6" id="KW-0175">Coiled coil</keyword>
<keyword evidence="4 9" id="KW-0347">Helicase</keyword>
<dbReference type="EC" id="3.6.4.13" evidence="1"/>
<dbReference type="Pfam" id="PF04851">
    <property type="entry name" value="ResIII"/>
    <property type="match status" value="1"/>
</dbReference>
<dbReference type="SMART" id="SM00490">
    <property type="entry name" value="HELICc"/>
    <property type="match status" value="1"/>
</dbReference>
<keyword evidence="2" id="KW-0547">Nucleotide-binding</keyword>
<evidence type="ECO:0000256" key="4">
    <source>
        <dbReference type="ARBA" id="ARBA00022806"/>
    </source>
</evidence>
<dbReference type="InterPro" id="IPR014001">
    <property type="entry name" value="Helicase_ATP-bd"/>
</dbReference>
<evidence type="ECO:0000313" key="9">
    <source>
        <dbReference type="EMBL" id="KJR78616.1"/>
    </source>
</evidence>
<dbReference type="InterPro" id="IPR001650">
    <property type="entry name" value="Helicase_C-like"/>
</dbReference>
<feature type="coiled-coil region" evidence="6">
    <location>
        <begin position="564"/>
        <end position="595"/>
    </location>
</feature>
<evidence type="ECO:0000259" key="7">
    <source>
        <dbReference type="PROSITE" id="PS51192"/>
    </source>
</evidence>
<name>A0A0F2LS60_9CREN</name>
<feature type="domain" description="Helicase C-terminal" evidence="8">
    <location>
        <begin position="282"/>
        <end position="444"/>
    </location>
</feature>
<keyword evidence="5" id="KW-0067">ATP-binding</keyword>
<dbReference type="SUPFAM" id="SSF52540">
    <property type="entry name" value="P-loop containing nucleoside triphosphate hydrolases"/>
    <property type="match status" value="1"/>
</dbReference>
<evidence type="ECO:0000256" key="5">
    <source>
        <dbReference type="ARBA" id="ARBA00022840"/>
    </source>
</evidence>
<gene>
    <name evidence="10" type="ORF">TQ35_007535</name>
    <name evidence="9" type="ORF">TQ35_06310</name>
</gene>
<dbReference type="EMBL" id="JZWS02000008">
    <property type="protein sequence ID" value="MCL7344407.1"/>
    <property type="molecule type" value="Genomic_DNA"/>
</dbReference>
<dbReference type="GO" id="GO:0005524">
    <property type="term" value="F:ATP binding"/>
    <property type="evidence" value="ECO:0007669"/>
    <property type="project" value="UniProtKB-KW"/>
</dbReference>
<comment type="caution">
    <text evidence="9">The sequence shown here is derived from an EMBL/GenBank/DDBJ whole genome shotgun (WGS) entry which is preliminary data.</text>
</comment>
<dbReference type="GO" id="GO:0140097">
    <property type="term" value="F:catalytic activity, acting on DNA"/>
    <property type="evidence" value="ECO:0007669"/>
    <property type="project" value="UniProtKB-ARBA"/>
</dbReference>
<evidence type="ECO:0000256" key="2">
    <source>
        <dbReference type="ARBA" id="ARBA00022741"/>
    </source>
</evidence>
<dbReference type="InterPro" id="IPR006935">
    <property type="entry name" value="Helicase/UvrB_N"/>
</dbReference>
<dbReference type="GO" id="GO:0003723">
    <property type="term" value="F:RNA binding"/>
    <property type="evidence" value="ECO:0007669"/>
    <property type="project" value="TreeGrafter"/>
</dbReference>
<dbReference type="PROSITE" id="PS51192">
    <property type="entry name" value="HELICASE_ATP_BIND_1"/>
    <property type="match status" value="1"/>
</dbReference>
<dbReference type="InterPro" id="IPR050547">
    <property type="entry name" value="DEAD_box_RNA_helicases"/>
</dbReference>
<evidence type="ECO:0000256" key="1">
    <source>
        <dbReference type="ARBA" id="ARBA00012552"/>
    </source>
</evidence>
<evidence type="ECO:0000256" key="6">
    <source>
        <dbReference type="SAM" id="Coils"/>
    </source>
</evidence>
<feature type="domain" description="Helicase ATP-binding" evidence="7">
    <location>
        <begin position="31"/>
        <end position="180"/>
    </location>
</feature>
<keyword evidence="3" id="KW-0378">Hydrolase</keyword>
<dbReference type="SMART" id="SM00487">
    <property type="entry name" value="DEXDc"/>
    <property type="match status" value="1"/>
</dbReference>
<proteinExistence type="predicted"/>
<dbReference type="PANTHER" id="PTHR47963:SF8">
    <property type="entry name" value="ATP-DEPENDENT RNA HELICASE DEAD"/>
    <property type="match status" value="1"/>
</dbReference>